<feature type="compositionally biased region" description="Basic residues" evidence="5">
    <location>
        <begin position="15"/>
        <end position="28"/>
    </location>
</feature>
<evidence type="ECO:0000256" key="3">
    <source>
        <dbReference type="ARBA" id="ARBA00023027"/>
    </source>
</evidence>
<evidence type="ECO:0000256" key="2">
    <source>
        <dbReference type="ARBA" id="ARBA00022679"/>
    </source>
</evidence>
<dbReference type="Gene3D" id="3.40.50.1220">
    <property type="entry name" value="TPP-binding domain"/>
    <property type="match status" value="1"/>
</dbReference>
<dbReference type="GO" id="GO:1990414">
    <property type="term" value="P:replication-born double-strand break repair via sister chromatid exchange"/>
    <property type="evidence" value="ECO:0007669"/>
    <property type="project" value="TreeGrafter"/>
</dbReference>
<evidence type="ECO:0000259" key="6">
    <source>
        <dbReference type="PROSITE" id="PS50305"/>
    </source>
</evidence>
<dbReference type="EMBL" id="CCBN010000008">
    <property type="protein sequence ID" value="CDO54701.1"/>
    <property type="molecule type" value="Genomic_DNA"/>
</dbReference>
<evidence type="ECO:0000313" key="8">
    <source>
        <dbReference type="Proteomes" id="UP000242525"/>
    </source>
</evidence>
<feature type="region of interest" description="Disordered" evidence="5">
    <location>
        <begin position="1"/>
        <end position="32"/>
    </location>
</feature>
<feature type="compositionally biased region" description="Basic residues" evidence="5">
    <location>
        <begin position="499"/>
        <end position="510"/>
    </location>
</feature>
<dbReference type="InterPro" id="IPR026591">
    <property type="entry name" value="Sirtuin_cat_small_dom_sf"/>
</dbReference>
<feature type="region of interest" description="Disordered" evidence="5">
    <location>
        <begin position="394"/>
        <end position="425"/>
    </location>
</feature>
<accession>A0A0J9XBY8</accession>
<dbReference type="SUPFAM" id="SSF52467">
    <property type="entry name" value="DHS-like NAD/FAD-binding domain"/>
    <property type="match status" value="1"/>
</dbReference>
<evidence type="ECO:0000313" key="7">
    <source>
        <dbReference type="EMBL" id="CDO54701.1"/>
    </source>
</evidence>
<dbReference type="InterPro" id="IPR026590">
    <property type="entry name" value="Ssirtuin_cat_dom"/>
</dbReference>
<organism evidence="7 8">
    <name type="scientific">Geotrichum candidum</name>
    <name type="common">Oospora lactis</name>
    <name type="synonym">Dipodascus geotrichum</name>
    <dbReference type="NCBI Taxonomy" id="1173061"/>
    <lineage>
        <taxon>Eukaryota</taxon>
        <taxon>Fungi</taxon>
        <taxon>Dikarya</taxon>
        <taxon>Ascomycota</taxon>
        <taxon>Saccharomycotina</taxon>
        <taxon>Dipodascomycetes</taxon>
        <taxon>Dipodascales</taxon>
        <taxon>Dipodascaceae</taxon>
        <taxon>Geotrichum</taxon>
    </lineage>
</organism>
<evidence type="ECO:0000256" key="1">
    <source>
        <dbReference type="ARBA" id="ARBA00006924"/>
    </source>
</evidence>
<gene>
    <name evidence="7" type="ORF">BN980_GECA08s03321g</name>
</gene>
<comment type="caution">
    <text evidence="7">The sequence shown here is derived from an EMBL/GenBank/DDBJ whole genome shotgun (WGS) entry which is preliminary data.</text>
</comment>
<dbReference type="STRING" id="1173061.A0A0J9XBY8"/>
<dbReference type="InterPro" id="IPR050134">
    <property type="entry name" value="NAD-dep_sirtuin_deacylases"/>
</dbReference>
<feature type="domain" description="Deacetylase sirtuin-type" evidence="6">
    <location>
        <begin position="58"/>
        <end position="363"/>
    </location>
</feature>
<dbReference type="GO" id="GO:0006282">
    <property type="term" value="P:regulation of DNA repair"/>
    <property type="evidence" value="ECO:0007669"/>
    <property type="project" value="TreeGrafter"/>
</dbReference>
<dbReference type="GO" id="GO:0031934">
    <property type="term" value="C:mating-type region heterochromatin"/>
    <property type="evidence" value="ECO:0007669"/>
    <property type="project" value="TreeGrafter"/>
</dbReference>
<dbReference type="GO" id="GO:0031508">
    <property type="term" value="P:pericentric heterochromatin formation"/>
    <property type="evidence" value="ECO:0007669"/>
    <property type="project" value="TreeGrafter"/>
</dbReference>
<name>A0A0J9XBY8_GEOCN</name>
<dbReference type="AlphaFoldDB" id="A0A0J9XBY8"/>
<dbReference type="InterPro" id="IPR029035">
    <property type="entry name" value="DHS-like_NAD/FAD-binding_dom"/>
</dbReference>
<sequence length="526" mass="58623">MPSPDDPQDEEPRPKRAQRTPSIRKPKLPKREEAAEQVLDLTCLKTLGEYNKQALSESSVCRTDLSLLSHVFKHSRRLVVITGAGISVSSGIPDFRSTTGLFTLLKNDLKLKASGKQMFDASVVYNDTTSTQNFHTTICDLHDLCSKSEPTPFHKCINEISKDKRLLRLYSQNIDCLDANMSHLSTRTPLEAPWPTTIQLHGSIQKMNCTKCNWMGDFDASVFNNCDVAPECPECKEIESVRSVAGKRPQGIGRLRPRVVLYNEFNPDADAIGQVSEADLTSRPDGLIVVGTTLKIPGVRRLVREMSQAVHAAKGATVWMNIDDPPQISKREFEGCFDLIVKGDCQIIPQLMADYEQEKLEIEQKKAEERRAKAEAKEAARLLRQKQALERAEKRAERDLLKAKRTKSEGSMESNSKKRKMADEKPILAKRIRSEIIGFSLVPELTSSGQSSSDYSLSESSDRDASPEPEVYVYQSVTSLLGARDARPEVLKQPGQQPGKRRLGGLKRKPVNTSLPGPTKEEPAAK</sequence>
<feature type="compositionally biased region" description="Basic and acidic residues" evidence="5">
    <location>
        <begin position="394"/>
        <end position="410"/>
    </location>
</feature>
<evidence type="ECO:0000256" key="4">
    <source>
        <dbReference type="PROSITE-ProRule" id="PRU00236"/>
    </source>
</evidence>
<dbReference type="Pfam" id="PF02146">
    <property type="entry name" value="SIR2"/>
    <property type="match status" value="1"/>
</dbReference>
<dbReference type="InterPro" id="IPR003000">
    <property type="entry name" value="Sirtuin"/>
</dbReference>
<reference evidence="7" key="1">
    <citation type="submission" date="2014-03" db="EMBL/GenBank/DDBJ databases">
        <authorList>
            <person name="Casaregola S."/>
        </authorList>
    </citation>
    <scope>NUCLEOTIDE SEQUENCE [LARGE SCALE GENOMIC DNA]</scope>
    <source>
        <strain evidence="7">CLIB 918</strain>
    </source>
</reference>
<dbReference type="GO" id="GO:0017136">
    <property type="term" value="F:histone deacetylase activity, NAD-dependent"/>
    <property type="evidence" value="ECO:0007669"/>
    <property type="project" value="TreeGrafter"/>
</dbReference>
<feature type="binding site" evidence="4">
    <location>
        <position position="212"/>
    </location>
    <ligand>
        <name>Zn(2+)</name>
        <dbReference type="ChEBI" id="CHEBI:29105"/>
    </ligand>
</feature>
<dbReference type="OrthoDB" id="2919105at2759"/>
<feature type="region of interest" description="Disordered" evidence="5">
    <location>
        <begin position="446"/>
        <end position="526"/>
    </location>
</feature>
<feature type="binding site" evidence="4">
    <location>
        <position position="232"/>
    </location>
    <ligand>
        <name>Zn(2+)</name>
        <dbReference type="ChEBI" id="CHEBI:29105"/>
    </ligand>
</feature>
<keyword evidence="8" id="KW-1185">Reference proteome</keyword>
<comment type="similarity">
    <text evidence="1">Belongs to the sirtuin family. Class I subfamily.</text>
</comment>
<protein>
    <submittedName>
        <fullName evidence="7">Similar to Saccharomyces cerevisiae YDR191W HST4 Member of the Sir2 family of NAD(+)-dependent protein deacetylase</fullName>
    </submittedName>
</protein>
<keyword evidence="2" id="KW-0808">Transferase</keyword>
<keyword evidence="4" id="KW-0862">Zinc</keyword>
<feature type="binding site" evidence="4">
    <location>
        <position position="235"/>
    </location>
    <ligand>
        <name>Zn(2+)</name>
        <dbReference type="ChEBI" id="CHEBI:29105"/>
    </ligand>
</feature>
<keyword evidence="3" id="KW-0520">NAD</keyword>
<evidence type="ECO:0000256" key="5">
    <source>
        <dbReference type="SAM" id="MobiDB-lite"/>
    </source>
</evidence>
<dbReference type="Proteomes" id="UP000242525">
    <property type="component" value="Unassembled WGS sequence"/>
</dbReference>
<dbReference type="GO" id="GO:0046872">
    <property type="term" value="F:metal ion binding"/>
    <property type="evidence" value="ECO:0007669"/>
    <property type="project" value="UniProtKB-KW"/>
</dbReference>
<dbReference type="GO" id="GO:0070403">
    <property type="term" value="F:NAD+ binding"/>
    <property type="evidence" value="ECO:0007669"/>
    <property type="project" value="InterPro"/>
</dbReference>
<dbReference type="PANTHER" id="PTHR11085">
    <property type="entry name" value="NAD-DEPENDENT PROTEIN DEACYLASE SIRTUIN-5, MITOCHONDRIAL-RELATED"/>
    <property type="match status" value="1"/>
</dbReference>
<feature type="compositionally biased region" description="Low complexity" evidence="5">
    <location>
        <begin position="447"/>
        <end position="459"/>
    </location>
</feature>
<keyword evidence="4" id="KW-0479">Metal-binding</keyword>
<proteinExistence type="inferred from homology"/>
<feature type="binding site" evidence="4">
    <location>
        <position position="209"/>
    </location>
    <ligand>
        <name>Zn(2+)</name>
        <dbReference type="ChEBI" id="CHEBI:29105"/>
    </ligand>
</feature>
<dbReference type="GO" id="GO:0000122">
    <property type="term" value="P:negative regulation of transcription by RNA polymerase II"/>
    <property type="evidence" value="ECO:0007669"/>
    <property type="project" value="TreeGrafter"/>
</dbReference>
<dbReference type="PANTHER" id="PTHR11085:SF15">
    <property type="entry name" value="NAD-DEPENDENT HISTONE DEACETYLASE HST4"/>
    <property type="match status" value="1"/>
</dbReference>
<dbReference type="Gene3D" id="3.30.1600.10">
    <property type="entry name" value="SIR2/SIRT2 'Small Domain"/>
    <property type="match status" value="1"/>
</dbReference>
<dbReference type="PROSITE" id="PS50305">
    <property type="entry name" value="SIRTUIN"/>
    <property type="match status" value="1"/>
</dbReference>
<dbReference type="GO" id="GO:0005634">
    <property type="term" value="C:nucleus"/>
    <property type="evidence" value="ECO:0007669"/>
    <property type="project" value="TreeGrafter"/>
</dbReference>
<feature type="active site" description="Proton acceptor" evidence="4">
    <location>
        <position position="201"/>
    </location>
</feature>